<dbReference type="GO" id="GO:0006508">
    <property type="term" value="P:proteolysis"/>
    <property type="evidence" value="ECO:0007669"/>
    <property type="project" value="UniProtKB-KW"/>
</dbReference>
<dbReference type="GO" id="GO:0004222">
    <property type="term" value="F:metalloendopeptidase activity"/>
    <property type="evidence" value="ECO:0007669"/>
    <property type="project" value="UniProtKB-UniRule"/>
</dbReference>
<reference evidence="10 11" key="1">
    <citation type="submission" date="2020-08" db="EMBL/GenBank/DDBJ databases">
        <authorList>
            <person name="Koutsovoulos G."/>
            <person name="Danchin GJ E."/>
        </authorList>
    </citation>
    <scope>NUCLEOTIDE SEQUENCE [LARGE SCALE GENOMIC DNA]</scope>
</reference>
<evidence type="ECO:0000259" key="9">
    <source>
        <dbReference type="PROSITE" id="PS51864"/>
    </source>
</evidence>
<dbReference type="PROSITE" id="PS51864">
    <property type="entry name" value="ASTACIN"/>
    <property type="match status" value="1"/>
</dbReference>
<dbReference type="SUPFAM" id="SSF55486">
    <property type="entry name" value="Metalloproteases ('zincins'), catalytic domain"/>
    <property type="match status" value="1"/>
</dbReference>
<proteinExistence type="predicted"/>
<dbReference type="AlphaFoldDB" id="A0A6V7WS76"/>
<evidence type="ECO:0000256" key="4">
    <source>
        <dbReference type="ARBA" id="ARBA00022833"/>
    </source>
</evidence>
<dbReference type="PANTHER" id="PTHR10127:SF780">
    <property type="entry name" value="METALLOENDOPEPTIDASE"/>
    <property type="match status" value="1"/>
</dbReference>
<name>A0A6V7WS76_MELEN</name>
<keyword evidence="5 7" id="KW-0482">Metalloprotease</keyword>
<dbReference type="EMBL" id="CAJEWN010000776">
    <property type="protein sequence ID" value="CAD2189905.1"/>
    <property type="molecule type" value="Genomic_DNA"/>
</dbReference>
<evidence type="ECO:0000313" key="11">
    <source>
        <dbReference type="Proteomes" id="UP000580250"/>
    </source>
</evidence>
<dbReference type="PRINTS" id="PR00480">
    <property type="entry name" value="ASTACIN"/>
</dbReference>
<protein>
    <recommendedName>
        <fullName evidence="8">Metalloendopeptidase</fullName>
        <ecNumber evidence="8">3.4.24.-</ecNumber>
    </recommendedName>
</protein>
<keyword evidence="2 7" id="KW-0479">Metal-binding</keyword>
<dbReference type="Proteomes" id="UP000580250">
    <property type="component" value="Unassembled WGS sequence"/>
</dbReference>
<dbReference type="GO" id="GO:0008270">
    <property type="term" value="F:zinc ion binding"/>
    <property type="evidence" value="ECO:0007669"/>
    <property type="project" value="UniProtKB-UniRule"/>
</dbReference>
<feature type="binding site" evidence="7">
    <location>
        <position position="287"/>
    </location>
    <ligand>
        <name>Zn(2+)</name>
        <dbReference type="ChEBI" id="CHEBI:29105"/>
        <note>catalytic</note>
    </ligand>
</feature>
<keyword evidence="6" id="KW-1015">Disulfide bond</keyword>
<accession>A0A6V7WS76</accession>
<dbReference type="OrthoDB" id="10017459at2759"/>
<evidence type="ECO:0000256" key="8">
    <source>
        <dbReference type="RuleBase" id="RU361183"/>
    </source>
</evidence>
<keyword evidence="3 7" id="KW-0378">Hydrolase</keyword>
<sequence>MALIGIDMNKEGRQLFPTSFEIISVPEKACLGSIQLMLNNDWVEKEFSCYKRPPNQCDQLGLEEYNKHKKAFNEFKELSIKCPCDIEPRPPHITDDWLIIPPEARDKRSIKDDPLLGTRDADGLVHGCEDAINTVIGDILLRPEEVAQLIVEQRKCCKKRINKRLARAKRQFMDIEDQRKKQQYMWDMPIIYAFSHEHVEWIETIEDALDYLSSRTCVRFRKVDKLFFHDLEFIFHGDQCNSHVGNFYKTESKDTYIRSHHVNVPWSKCKKFGTVVHEIMHALGLYHEQQRNDRNESVYINFRNINSTWWFAYSKMSPNNFGAPYDYGSIMHYRPIGGFELDKTCKNKVK</sequence>
<comment type="caution">
    <text evidence="10">The sequence shown here is derived from an EMBL/GenBank/DDBJ whole genome shotgun (WGS) entry which is preliminary data.</text>
</comment>
<evidence type="ECO:0000256" key="6">
    <source>
        <dbReference type="ARBA" id="ARBA00023157"/>
    </source>
</evidence>
<evidence type="ECO:0000256" key="7">
    <source>
        <dbReference type="PROSITE-ProRule" id="PRU01211"/>
    </source>
</evidence>
<comment type="caution">
    <text evidence="7">Lacks conserved residue(s) required for the propagation of feature annotation.</text>
</comment>
<dbReference type="InterPro" id="IPR001506">
    <property type="entry name" value="Peptidase_M12A"/>
</dbReference>
<evidence type="ECO:0000256" key="1">
    <source>
        <dbReference type="ARBA" id="ARBA00022670"/>
    </source>
</evidence>
<feature type="domain" description="Peptidase M12A" evidence="9">
    <location>
        <begin position="167"/>
        <end position="350"/>
    </location>
</feature>
<evidence type="ECO:0000256" key="3">
    <source>
        <dbReference type="ARBA" id="ARBA00022801"/>
    </source>
</evidence>
<dbReference type="SMART" id="SM00235">
    <property type="entry name" value="ZnMc"/>
    <property type="match status" value="1"/>
</dbReference>
<feature type="binding site" evidence="7">
    <location>
        <position position="281"/>
    </location>
    <ligand>
        <name>Zn(2+)</name>
        <dbReference type="ChEBI" id="CHEBI:29105"/>
        <note>catalytic</note>
    </ligand>
</feature>
<keyword evidence="4 7" id="KW-0862">Zinc</keyword>
<dbReference type="InterPro" id="IPR024079">
    <property type="entry name" value="MetalloPept_cat_dom_sf"/>
</dbReference>
<dbReference type="PANTHER" id="PTHR10127">
    <property type="entry name" value="DISCOIDIN, CUB, EGF, LAMININ , AND ZINC METALLOPROTEASE DOMAIN CONTAINING"/>
    <property type="match status" value="1"/>
</dbReference>
<keyword evidence="1 7" id="KW-0645">Protease</keyword>
<dbReference type="EC" id="3.4.24.-" evidence="8"/>
<comment type="cofactor">
    <cofactor evidence="7 8">
        <name>Zn(2+)</name>
        <dbReference type="ChEBI" id="CHEBI:29105"/>
    </cofactor>
    <text evidence="7 8">Binds 1 zinc ion per subunit.</text>
</comment>
<gene>
    <name evidence="10" type="ORF">MENT_LOCUS42652</name>
</gene>
<dbReference type="Pfam" id="PF01400">
    <property type="entry name" value="Astacin"/>
    <property type="match status" value="1"/>
</dbReference>
<dbReference type="Gene3D" id="3.40.390.10">
    <property type="entry name" value="Collagenase (Catalytic Domain)"/>
    <property type="match status" value="1"/>
</dbReference>
<evidence type="ECO:0000256" key="5">
    <source>
        <dbReference type="ARBA" id="ARBA00023049"/>
    </source>
</evidence>
<feature type="active site" evidence="7">
    <location>
        <position position="278"/>
    </location>
</feature>
<evidence type="ECO:0000256" key="2">
    <source>
        <dbReference type="ARBA" id="ARBA00022723"/>
    </source>
</evidence>
<organism evidence="10 11">
    <name type="scientific">Meloidogyne enterolobii</name>
    <name type="common">Root-knot nematode worm</name>
    <name type="synonym">Meloidogyne mayaguensis</name>
    <dbReference type="NCBI Taxonomy" id="390850"/>
    <lineage>
        <taxon>Eukaryota</taxon>
        <taxon>Metazoa</taxon>
        <taxon>Ecdysozoa</taxon>
        <taxon>Nematoda</taxon>
        <taxon>Chromadorea</taxon>
        <taxon>Rhabditida</taxon>
        <taxon>Tylenchina</taxon>
        <taxon>Tylenchomorpha</taxon>
        <taxon>Tylenchoidea</taxon>
        <taxon>Meloidogynidae</taxon>
        <taxon>Meloidogyninae</taxon>
        <taxon>Meloidogyne</taxon>
    </lineage>
</organism>
<evidence type="ECO:0000313" key="10">
    <source>
        <dbReference type="EMBL" id="CAD2189905.1"/>
    </source>
</evidence>
<dbReference type="InterPro" id="IPR006026">
    <property type="entry name" value="Peptidase_Metallo"/>
</dbReference>
<feature type="binding site" evidence="7">
    <location>
        <position position="277"/>
    </location>
    <ligand>
        <name>Zn(2+)</name>
        <dbReference type="ChEBI" id="CHEBI:29105"/>
        <note>catalytic</note>
    </ligand>
</feature>